<dbReference type="RefSeq" id="WP_168141774.1">
    <property type="nucleotide sequence ID" value="NZ_CP038799.1"/>
</dbReference>
<evidence type="ECO:0000313" key="2">
    <source>
        <dbReference type="EMBL" id="QIV81145.1"/>
    </source>
</evidence>
<dbReference type="SMART" id="SM00347">
    <property type="entry name" value="HTH_MARR"/>
    <property type="match status" value="1"/>
</dbReference>
<dbReference type="PANTHER" id="PTHR33164:SF99">
    <property type="entry name" value="MARR FAMILY REGULATORY PROTEIN"/>
    <property type="match status" value="1"/>
</dbReference>
<accession>A0A6H0S487</accession>
<feature type="domain" description="HTH marR-type" evidence="1">
    <location>
        <begin position="13"/>
        <end position="148"/>
    </location>
</feature>
<evidence type="ECO:0000313" key="3">
    <source>
        <dbReference type="Proteomes" id="UP000501849"/>
    </source>
</evidence>
<keyword evidence="3" id="KW-1185">Reference proteome</keyword>
<dbReference type="Proteomes" id="UP000501849">
    <property type="component" value="Chromosome"/>
</dbReference>
<proteinExistence type="predicted"/>
<dbReference type="InterPro" id="IPR036390">
    <property type="entry name" value="WH_DNA-bd_sf"/>
</dbReference>
<dbReference type="KEGG" id="mfre:EXE63_09745"/>
<dbReference type="SUPFAM" id="SSF46785">
    <property type="entry name" value="Winged helix' DNA-binding domain"/>
    <property type="match status" value="1"/>
</dbReference>
<dbReference type="EMBL" id="CP038799">
    <property type="protein sequence ID" value="QIV81145.1"/>
    <property type="molecule type" value="Genomic_DNA"/>
</dbReference>
<gene>
    <name evidence="2" type="ORF">EXE63_09745</name>
</gene>
<organism evidence="2 3">
    <name type="scientific">Mycolicibacterium frederiksbergense</name>
    <dbReference type="NCBI Taxonomy" id="117567"/>
    <lineage>
        <taxon>Bacteria</taxon>
        <taxon>Bacillati</taxon>
        <taxon>Actinomycetota</taxon>
        <taxon>Actinomycetes</taxon>
        <taxon>Mycobacteriales</taxon>
        <taxon>Mycobacteriaceae</taxon>
        <taxon>Mycolicibacterium</taxon>
    </lineage>
</organism>
<reference evidence="2 3" key="1">
    <citation type="submission" date="2019-04" db="EMBL/GenBank/DDBJ databases">
        <title>Draft, Whole-Genome Sequence of the Anthracene-degrading Mycobacterium frederiksbergense LB501T, Isolated from a Polycyclic Aromatic Hydrocarbon (PAH)-Contaminated Soil.</title>
        <authorList>
            <person name="Augelletti F."/>
        </authorList>
    </citation>
    <scope>NUCLEOTIDE SEQUENCE [LARGE SCALE GENOMIC DNA]</scope>
    <source>
        <strain evidence="2 3">LB 501T</strain>
    </source>
</reference>
<dbReference type="AlphaFoldDB" id="A0A6H0S487"/>
<dbReference type="PANTHER" id="PTHR33164">
    <property type="entry name" value="TRANSCRIPTIONAL REGULATOR, MARR FAMILY"/>
    <property type="match status" value="1"/>
</dbReference>
<dbReference type="GO" id="GO:0003700">
    <property type="term" value="F:DNA-binding transcription factor activity"/>
    <property type="evidence" value="ECO:0007669"/>
    <property type="project" value="InterPro"/>
</dbReference>
<dbReference type="PRINTS" id="PR00598">
    <property type="entry name" value="HTHMARR"/>
</dbReference>
<dbReference type="GO" id="GO:0006950">
    <property type="term" value="P:response to stress"/>
    <property type="evidence" value="ECO:0007669"/>
    <property type="project" value="TreeGrafter"/>
</dbReference>
<dbReference type="Pfam" id="PF12802">
    <property type="entry name" value="MarR_2"/>
    <property type="match status" value="1"/>
</dbReference>
<name>A0A6H0S487_9MYCO</name>
<dbReference type="PROSITE" id="PS50995">
    <property type="entry name" value="HTH_MARR_2"/>
    <property type="match status" value="1"/>
</dbReference>
<dbReference type="InterPro" id="IPR000835">
    <property type="entry name" value="HTH_MarR-typ"/>
</dbReference>
<dbReference type="InterPro" id="IPR039422">
    <property type="entry name" value="MarR/SlyA-like"/>
</dbReference>
<dbReference type="Gene3D" id="1.10.10.10">
    <property type="entry name" value="Winged helix-like DNA-binding domain superfamily/Winged helix DNA-binding domain"/>
    <property type="match status" value="1"/>
</dbReference>
<evidence type="ECO:0000259" key="1">
    <source>
        <dbReference type="PROSITE" id="PS50995"/>
    </source>
</evidence>
<sequence length="154" mass="16706">MTESGNFPATTDQLAAWRALYRADSLLVAALNEHLRAGVGIVYVEREVLDALHRAGGRLRMGTLAAELMISRSGTTRLVTRMEKCGWVRRESVPEDRRSTWAELTDAGRDVLHRAQPVVDAVVATFFGGHVSTVALKTCALALTTLTDANRGSG</sequence>
<dbReference type="InterPro" id="IPR036388">
    <property type="entry name" value="WH-like_DNA-bd_sf"/>
</dbReference>
<protein>
    <submittedName>
        <fullName evidence="2">MarR family transcriptional regulator</fullName>
    </submittedName>
</protein>